<dbReference type="AlphaFoldDB" id="A0A0F9L8G0"/>
<proteinExistence type="predicted"/>
<evidence type="ECO:0008006" key="2">
    <source>
        <dbReference type="Google" id="ProtNLM"/>
    </source>
</evidence>
<name>A0A0F9L8G0_9ZZZZ</name>
<sequence length="78" mass="9197">MRKRDVPKLMKGDYIELKHNLGKGTVTRVVFEKIMKADPDGRYPLIRFKDATTDKESWCTYLAIDFWPNPALARRVQR</sequence>
<dbReference type="EMBL" id="LAZR01007670">
    <property type="protein sequence ID" value="KKM83736.1"/>
    <property type="molecule type" value="Genomic_DNA"/>
</dbReference>
<accession>A0A0F9L8G0</accession>
<protein>
    <recommendedName>
        <fullName evidence="2">Hypervirulence associated protein TUDOR domain-containing protein</fullName>
    </recommendedName>
</protein>
<evidence type="ECO:0000313" key="1">
    <source>
        <dbReference type="EMBL" id="KKM83736.1"/>
    </source>
</evidence>
<gene>
    <name evidence="1" type="ORF">LCGC14_1306360</name>
</gene>
<organism evidence="1">
    <name type="scientific">marine sediment metagenome</name>
    <dbReference type="NCBI Taxonomy" id="412755"/>
    <lineage>
        <taxon>unclassified sequences</taxon>
        <taxon>metagenomes</taxon>
        <taxon>ecological metagenomes</taxon>
    </lineage>
</organism>
<reference evidence="1" key="1">
    <citation type="journal article" date="2015" name="Nature">
        <title>Complex archaea that bridge the gap between prokaryotes and eukaryotes.</title>
        <authorList>
            <person name="Spang A."/>
            <person name="Saw J.H."/>
            <person name="Jorgensen S.L."/>
            <person name="Zaremba-Niedzwiedzka K."/>
            <person name="Martijn J."/>
            <person name="Lind A.E."/>
            <person name="van Eijk R."/>
            <person name="Schleper C."/>
            <person name="Guy L."/>
            <person name="Ettema T.J."/>
        </authorList>
    </citation>
    <scope>NUCLEOTIDE SEQUENCE</scope>
</reference>
<comment type="caution">
    <text evidence="1">The sequence shown here is derived from an EMBL/GenBank/DDBJ whole genome shotgun (WGS) entry which is preliminary data.</text>
</comment>